<comment type="subcellular location">
    <subcellularLocation>
        <location evidence="1">Cell membrane</location>
        <topology evidence="1">Multi-pass membrane protein</topology>
    </subcellularLocation>
</comment>
<dbReference type="Gene3D" id="1.20.1250.20">
    <property type="entry name" value="MFS general substrate transporter like domains"/>
    <property type="match status" value="1"/>
</dbReference>
<feature type="transmembrane region" description="Helical" evidence="7">
    <location>
        <begin position="83"/>
        <end position="102"/>
    </location>
</feature>
<dbReference type="SUPFAM" id="SSF103473">
    <property type="entry name" value="MFS general substrate transporter"/>
    <property type="match status" value="1"/>
</dbReference>
<proteinExistence type="predicted"/>
<feature type="transmembrane region" description="Helical" evidence="7">
    <location>
        <begin position="142"/>
        <end position="165"/>
    </location>
</feature>
<feature type="transmembrane region" description="Helical" evidence="7">
    <location>
        <begin position="20"/>
        <end position="42"/>
    </location>
</feature>
<evidence type="ECO:0000259" key="8">
    <source>
        <dbReference type="PROSITE" id="PS50850"/>
    </source>
</evidence>
<feature type="transmembrane region" description="Helical" evidence="7">
    <location>
        <begin position="212"/>
        <end position="237"/>
    </location>
</feature>
<feature type="transmembrane region" description="Helical" evidence="7">
    <location>
        <begin position="290"/>
        <end position="307"/>
    </location>
</feature>
<evidence type="ECO:0000313" key="10">
    <source>
        <dbReference type="Proteomes" id="UP000239663"/>
    </source>
</evidence>
<feature type="domain" description="Major facilitator superfamily (MFS) profile" evidence="8">
    <location>
        <begin position="18"/>
        <end position="402"/>
    </location>
</feature>
<feature type="transmembrane region" description="Helical" evidence="7">
    <location>
        <begin position="54"/>
        <end position="71"/>
    </location>
</feature>
<dbReference type="GO" id="GO:0005886">
    <property type="term" value="C:plasma membrane"/>
    <property type="evidence" value="ECO:0007669"/>
    <property type="project" value="UniProtKB-SubCell"/>
</dbReference>
<dbReference type="GO" id="GO:0022857">
    <property type="term" value="F:transmembrane transporter activity"/>
    <property type="evidence" value="ECO:0007669"/>
    <property type="project" value="InterPro"/>
</dbReference>
<dbReference type="AlphaFoldDB" id="A0A2S7MZZ5"/>
<name>A0A2S7MZZ5_9BACI</name>
<dbReference type="OrthoDB" id="9793283at2"/>
<gene>
    <name evidence="9" type="ORF">CYL18_08580</name>
</gene>
<keyword evidence="4 7" id="KW-0812">Transmembrane</keyword>
<dbReference type="Proteomes" id="UP000239663">
    <property type="component" value="Unassembled WGS sequence"/>
</dbReference>
<evidence type="ECO:0000256" key="6">
    <source>
        <dbReference type="ARBA" id="ARBA00023136"/>
    </source>
</evidence>
<feature type="transmembrane region" description="Helical" evidence="7">
    <location>
        <begin position="377"/>
        <end position="397"/>
    </location>
</feature>
<protein>
    <submittedName>
        <fullName evidence="9">MFS transporter</fullName>
    </submittedName>
</protein>
<keyword evidence="10" id="KW-1185">Reference proteome</keyword>
<evidence type="ECO:0000256" key="1">
    <source>
        <dbReference type="ARBA" id="ARBA00004651"/>
    </source>
</evidence>
<dbReference type="PROSITE" id="PS50850">
    <property type="entry name" value="MFS"/>
    <property type="match status" value="1"/>
</dbReference>
<sequence length="415" mass="45381">MINGLKQLFIPYKGLPKEIYIIFIARIMNSLGGFVNPLLVLILTQKVGLDTGIAGTYITFISVIAVPGLLLGGKLTDLFNRKWIIFACQGLGAFIYIAVGFVSPSMLMVYMIMAASFFFIMCSPAYDAILADLTSPDNRKGAYSLVYMGWNIGFAIGPAIAGLLFKDFLSLIFIIDGICTLFATTLIVIFIKETKRTVTETDRVLEQNVEGSIFKVLLSRPILIMFALILLCIEFAYTQWAFSIPLHLNELFGDIGASHFGILASFNGILVIIFTPILTRITQKARPIRVIASGALCYAIAFGMLAFTTVLPLFYLSIFIMTIGEILIAINAATFMANMTPASHRGRMSSVLPLLIGTGNATSPMIMGNYISAHSISSAWVLIGTLSFLSAALMWILQRAANKYVTVNHDDTVAH</sequence>
<dbReference type="RefSeq" id="WP_104849091.1">
    <property type="nucleotide sequence ID" value="NZ_PKOZ01000004.1"/>
</dbReference>
<evidence type="ECO:0000313" key="9">
    <source>
        <dbReference type="EMBL" id="PQD95336.1"/>
    </source>
</evidence>
<dbReference type="InterPro" id="IPR020846">
    <property type="entry name" value="MFS_dom"/>
</dbReference>
<dbReference type="InterPro" id="IPR011701">
    <property type="entry name" value="MFS"/>
</dbReference>
<keyword evidence="6 7" id="KW-0472">Membrane</keyword>
<feature type="transmembrane region" description="Helical" evidence="7">
    <location>
        <begin position="108"/>
        <end position="130"/>
    </location>
</feature>
<accession>A0A2S7MZZ5</accession>
<keyword evidence="2" id="KW-0813">Transport</keyword>
<feature type="transmembrane region" description="Helical" evidence="7">
    <location>
        <begin position="257"/>
        <end position="278"/>
    </location>
</feature>
<feature type="transmembrane region" description="Helical" evidence="7">
    <location>
        <begin position="351"/>
        <end position="371"/>
    </location>
</feature>
<comment type="caution">
    <text evidence="9">The sequence shown here is derived from an EMBL/GenBank/DDBJ whole genome shotgun (WGS) entry which is preliminary data.</text>
</comment>
<evidence type="ECO:0000256" key="4">
    <source>
        <dbReference type="ARBA" id="ARBA00022692"/>
    </source>
</evidence>
<keyword evidence="5 7" id="KW-1133">Transmembrane helix</keyword>
<dbReference type="EMBL" id="PKOZ01000004">
    <property type="protein sequence ID" value="PQD95336.1"/>
    <property type="molecule type" value="Genomic_DNA"/>
</dbReference>
<evidence type="ECO:0000256" key="2">
    <source>
        <dbReference type="ARBA" id="ARBA00022448"/>
    </source>
</evidence>
<dbReference type="PANTHER" id="PTHR23517">
    <property type="entry name" value="RESISTANCE PROTEIN MDTM, PUTATIVE-RELATED-RELATED"/>
    <property type="match status" value="1"/>
</dbReference>
<keyword evidence="3" id="KW-1003">Cell membrane</keyword>
<organism evidence="9 10">
    <name type="scientific">Pradoshia eiseniae</name>
    <dbReference type="NCBI Taxonomy" id="2064768"/>
    <lineage>
        <taxon>Bacteria</taxon>
        <taxon>Bacillati</taxon>
        <taxon>Bacillota</taxon>
        <taxon>Bacilli</taxon>
        <taxon>Bacillales</taxon>
        <taxon>Bacillaceae</taxon>
        <taxon>Pradoshia</taxon>
    </lineage>
</organism>
<feature type="transmembrane region" description="Helical" evidence="7">
    <location>
        <begin position="313"/>
        <end position="339"/>
    </location>
</feature>
<dbReference type="Pfam" id="PF07690">
    <property type="entry name" value="MFS_1"/>
    <property type="match status" value="1"/>
</dbReference>
<feature type="transmembrane region" description="Helical" evidence="7">
    <location>
        <begin position="171"/>
        <end position="191"/>
    </location>
</feature>
<dbReference type="InterPro" id="IPR036259">
    <property type="entry name" value="MFS_trans_sf"/>
</dbReference>
<evidence type="ECO:0000256" key="5">
    <source>
        <dbReference type="ARBA" id="ARBA00022989"/>
    </source>
</evidence>
<reference evidence="9 10" key="1">
    <citation type="submission" date="2017-12" db="EMBL/GenBank/DDBJ databases">
        <title>Taxonomic description and draft genome of Pradoshia cofamensis Gen. nov., sp. nov., a thermotolerant bacillale isolated from anterior gut of earthworm Eisenia fetida.</title>
        <authorList>
            <person name="Saha T."/>
            <person name="Chakraborty R."/>
        </authorList>
    </citation>
    <scope>NUCLEOTIDE SEQUENCE [LARGE SCALE GENOMIC DNA]</scope>
    <source>
        <strain evidence="9 10">EAG3</strain>
    </source>
</reference>
<evidence type="ECO:0000256" key="3">
    <source>
        <dbReference type="ARBA" id="ARBA00022475"/>
    </source>
</evidence>
<dbReference type="InterPro" id="IPR050171">
    <property type="entry name" value="MFS_Transporters"/>
</dbReference>
<evidence type="ECO:0000256" key="7">
    <source>
        <dbReference type="SAM" id="Phobius"/>
    </source>
</evidence>